<dbReference type="KEGG" id="fsa:C5Q98_05510"/>
<reference evidence="2" key="1">
    <citation type="submission" date="2018-02" db="EMBL/GenBank/DDBJ databases">
        <authorList>
            <person name="Holder M.E."/>
            <person name="Ajami N.J."/>
            <person name="Petrosino J.F."/>
        </authorList>
    </citation>
    <scope>NUCLEOTIDE SEQUENCE [LARGE SCALE GENOMIC DNA]</scope>
    <source>
        <strain evidence="2">CCUG 47711</strain>
    </source>
</reference>
<evidence type="ECO:0008006" key="3">
    <source>
        <dbReference type="Google" id="ProtNLM"/>
    </source>
</evidence>
<proteinExistence type="predicted"/>
<name>A0A2S0KNU0_9FIRM</name>
<gene>
    <name evidence="1" type="ORF">C5Q98_05510</name>
</gene>
<sequence length="229" mass="26539">MNKSISESFGESIVKNTMDVSLDTSEVILDSFMKEGILKKLPIIKYAVSAYNIVDDIKGRFFLNKLKNFIASFNSGNVTEKDVEKQKKKFFDKNRDNELAYITIIIDNYLDIEKPELLAKMYLAYLDYLINWDEFCAYSEIINNLLRMDIKFMLDNKTVTTKNNEITSELLRLTGNGLMSGYQNDSPFESDGQGGISIYSDSFDRVISKERVFSRTRFGERFIRIINDY</sequence>
<protein>
    <recommendedName>
        <fullName evidence="3">DUF4393 domain-containing protein</fullName>
    </recommendedName>
</protein>
<accession>A0A2S0KNU0</accession>
<dbReference type="AlphaFoldDB" id="A0A2S0KNU0"/>
<evidence type="ECO:0000313" key="2">
    <source>
        <dbReference type="Proteomes" id="UP000237947"/>
    </source>
</evidence>
<keyword evidence="2" id="KW-1185">Reference proteome</keyword>
<dbReference type="EMBL" id="CP027226">
    <property type="protein sequence ID" value="AVM42700.1"/>
    <property type="molecule type" value="Genomic_DNA"/>
</dbReference>
<dbReference type="RefSeq" id="WP_106012652.1">
    <property type="nucleotide sequence ID" value="NZ_CP027226.1"/>
</dbReference>
<dbReference type="OrthoDB" id="2141259at2"/>
<organism evidence="1 2">
    <name type="scientific">Fastidiosipila sanguinis</name>
    <dbReference type="NCBI Taxonomy" id="236753"/>
    <lineage>
        <taxon>Bacteria</taxon>
        <taxon>Bacillati</taxon>
        <taxon>Bacillota</taxon>
        <taxon>Clostridia</taxon>
        <taxon>Eubacteriales</taxon>
        <taxon>Oscillospiraceae</taxon>
        <taxon>Fastidiosipila</taxon>
    </lineage>
</organism>
<dbReference type="Proteomes" id="UP000237947">
    <property type="component" value="Chromosome"/>
</dbReference>
<evidence type="ECO:0000313" key="1">
    <source>
        <dbReference type="EMBL" id="AVM42700.1"/>
    </source>
</evidence>